<sequence>MLEKLVLAVTATFCLNLFLGVNLPNKTVTYPSYRIGETPTRLVNAASRSKIPSLPAASIPW</sequence>
<dbReference type="RefSeq" id="WP_193933773.1">
    <property type="nucleotide sequence ID" value="NZ_JADEWN010000052.1"/>
</dbReference>
<dbReference type="Proteomes" id="UP000651156">
    <property type="component" value="Unassembled WGS sequence"/>
</dbReference>
<gene>
    <name evidence="1" type="ORF">IQ230_18705</name>
</gene>
<keyword evidence="2" id="KW-1185">Reference proteome</keyword>
<dbReference type="EMBL" id="JADEWN010000052">
    <property type="protein sequence ID" value="MBE9192342.1"/>
    <property type="molecule type" value="Genomic_DNA"/>
</dbReference>
<comment type="caution">
    <text evidence="1">The sequence shown here is derived from an EMBL/GenBank/DDBJ whole genome shotgun (WGS) entry which is preliminary data.</text>
</comment>
<proteinExistence type="predicted"/>
<name>A0ABR9UVL5_9CHRO</name>
<protein>
    <submittedName>
        <fullName evidence="1">Uncharacterized protein</fullName>
    </submittedName>
</protein>
<evidence type="ECO:0000313" key="1">
    <source>
        <dbReference type="EMBL" id="MBE9192342.1"/>
    </source>
</evidence>
<organism evidence="1 2">
    <name type="scientific">Gloeocapsopsis crepidinum LEGE 06123</name>
    <dbReference type="NCBI Taxonomy" id="588587"/>
    <lineage>
        <taxon>Bacteria</taxon>
        <taxon>Bacillati</taxon>
        <taxon>Cyanobacteriota</taxon>
        <taxon>Cyanophyceae</taxon>
        <taxon>Oscillatoriophycideae</taxon>
        <taxon>Chroococcales</taxon>
        <taxon>Chroococcaceae</taxon>
        <taxon>Gloeocapsopsis</taxon>
    </lineage>
</organism>
<accession>A0ABR9UVL5</accession>
<reference evidence="1 2" key="1">
    <citation type="submission" date="2020-10" db="EMBL/GenBank/DDBJ databases">
        <authorList>
            <person name="Castelo-Branco R."/>
            <person name="Eusebio N."/>
            <person name="Adriana R."/>
            <person name="Vieira A."/>
            <person name="Brugerolle De Fraissinette N."/>
            <person name="Rezende De Castro R."/>
            <person name="Schneider M.P."/>
            <person name="Vasconcelos V."/>
            <person name="Leao P.N."/>
        </authorList>
    </citation>
    <scope>NUCLEOTIDE SEQUENCE [LARGE SCALE GENOMIC DNA]</scope>
    <source>
        <strain evidence="1 2">LEGE 06123</strain>
    </source>
</reference>
<evidence type="ECO:0000313" key="2">
    <source>
        <dbReference type="Proteomes" id="UP000651156"/>
    </source>
</evidence>